<keyword evidence="3" id="KW-1003">Cell membrane</keyword>
<protein>
    <submittedName>
        <fullName evidence="10">Putative membrane protein</fullName>
    </submittedName>
</protein>
<keyword evidence="7 9" id="KW-0472">Membrane</keyword>
<keyword evidence="6" id="KW-0406">Ion transport</keyword>
<comment type="caution">
    <text evidence="10">The sequence shown here is derived from an EMBL/GenBank/DDBJ whole genome shotgun (WGS) entry which is preliminary data.</text>
</comment>
<dbReference type="Proteomes" id="UP000031599">
    <property type="component" value="Unassembled WGS sequence"/>
</dbReference>
<sequence length="328" mass="36404">MILINRRSWLRQLLLIRGTSLAWTWKRVSLATGIAIAATVLHEQRGSFDHDLSPLPFTLIGLALSIFLGFRNNTSYDRFWEGRKLWGALVNVARSFTRQLLTLVGPRMVDATSDHRAGEVEQAELRALRHALVHALIAYVHTLRHHLRDEDGLQDKDGIAQLEALLPPELVASLPAELNRPVAITQWIGEQLRALYDRGWIHPHHLNVLEGSLTEITAVQGACERIKSTPIPTSYTVLMHRIVALYCIGLPFGILSTVGTATPVVVAIVAYAFYGLDAVGTEIEDPFGLDPNDLPLTALSRMIEINLRQRLGEQELPALLGPVDGILQ</sequence>
<feature type="transmembrane region" description="Helical" evidence="9">
    <location>
        <begin position="243"/>
        <end position="274"/>
    </location>
</feature>
<proteinExistence type="inferred from homology"/>
<keyword evidence="4 9" id="KW-0812">Transmembrane</keyword>
<dbReference type="GO" id="GO:0005254">
    <property type="term" value="F:chloride channel activity"/>
    <property type="evidence" value="ECO:0007669"/>
    <property type="project" value="InterPro"/>
</dbReference>
<feature type="transmembrane region" description="Helical" evidence="9">
    <location>
        <begin position="53"/>
        <end position="70"/>
    </location>
</feature>
<dbReference type="Pfam" id="PF25539">
    <property type="entry name" value="Bestrophin_2"/>
    <property type="match status" value="1"/>
</dbReference>
<dbReference type="InterPro" id="IPR044669">
    <property type="entry name" value="YneE/VCCN1/2-like"/>
</dbReference>
<accession>A0A0C2D272</accession>
<name>A0A0C2D272_9BACT</name>
<evidence type="ECO:0000256" key="3">
    <source>
        <dbReference type="ARBA" id="ARBA00022475"/>
    </source>
</evidence>
<evidence type="ECO:0000313" key="10">
    <source>
        <dbReference type="EMBL" id="KIG15880.1"/>
    </source>
</evidence>
<dbReference type="AlphaFoldDB" id="A0A0C2D272"/>
<dbReference type="GO" id="GO:0005886">
    <property type="term" value="C:plasma membrane"/>
    <property type="evidence" value="ECO:0007669"/>
    <property type="project" value="UniProtKB-SubCell"/>
</dbReference>
<dbReference type="PANTHER" id="PTHR33281:SF19">
    <property type="entry name" value="VOLTAGE-DEPENDENT ANION CHANNEL-FORMING PROTEIN YNEE"/>
    <property type="match status" value="1"/>
</dbReference>
<comment type="subcellular location">
    <subcellularLocation>
        <location evidence="1">Cell membrane</location>
        <topology evidence="1">Multi-pass membrane protein</topology>
    </subcellularLocation>
</comment>
<evidence type="ECO:0000256" key="4">
    <source>
        <dbReference type="ARBA" id="ARBA00022692"/>
    </source>
</evidence>
<keyword evidence="2" id="KW-0813">Transport</keyword>
<evidence type="ECO:0000256" key="8">
    <source>
        <dbReference type="ARBA" id="ARBA00034708"/>
    </source>
</evidence>
<evidence type="ECO:0000313" key="11">
    <source>
        <dbReference type="Proteomes" id="UP000031599"/>
    </source>
</evidence>
<reference evidence="10 11" key="1">
    <citation type="submission" date="2014-12" db="EMBL/GenBank/DDBJ databases">
        <title>Genome assembly of Enhygromyxa salina DSM 15201.</title>
        <authorList>
            <person name="Sharma G."/>
            <person name="Subramanian S."/>
        </authorList>
    </citation>
    <scope>NUCLEOTIDE SEQUENCE [LARGE SCALE GENOMIC DNA]</scope>
    <source>
        <strain evidence="10 11">DSM 15201</strain>
    </source>
</reference>
<evidence type="ECO:0000256" key="6">
    <source>
        <dbReference type="ARBA" id="ARBA00023065"/>
    </source>
</evidence>
<dbReference type="EMBL" id="JMCC02000046">
    <property type="protein sequence ID" value="KIG15880.1"/>
    <property type="molecule type" value="Genomic_DNA"/>
</dbReference>
<evidence type="ECO:0000256" key="5">
    <source>
        <dbReference type="ARBA" id="ARBA00022989"/>
    </source>
</evidence>
<gene>
    <name evidence="10" type="ORF">DB30_05187</name>
</gene>
<evidence type="ECO:0000256" key="9">
    <source>
        <dbReference type="SAM" id="Phobius"/>
    </source>
</evidence>
<evidence type="ECO:0000256" key="1">
    <source>
        <dbReference type="ARBA" id="ARBA00004651"/>
    </source>
</evidence>
<keyword evidence="5 9" id="KW-1133">Transmembrane helix</keyword>
<evidence type="ECO:0000256" key="7">
    <source>
        <dbReference type="ARBA" id="ARBA00023136"/>
    </source>
</evidence>
<feature type="transmembrane region" description="Helical" evidence="9">
    <location>
        <begin position="21"/>
        <end position="41"/>
    </location>
</feature>
<dbReference type="PANTHER" id="PTHR33281">
    <property type="entry name" value="UPF0187 PROTEIN YNEE"/>
    <property type="match status" value="1"/>
</dbReference>
<dbReference type="RefSeq" id="WP_052550819.1">
    <property type="nucleotide sequence ID" value="NZ_JMCC02000046.1"/>
</dbReference>
<comment type="similarity">
    <text evidence="8">Belongs to the anion channel-forming bestrophin (TC 1.A.46) family.</text>
</comment>
<organism evidence="10 11">
    <name type="scientific">Enhygromyxa salina</name>
    <dbReference type="NCBI Taxonomy" id="215803"/>
    <lineage>
        <taxon>Bacteria</taxon>
        <taxon>Pseudomonadati</taxon>
        <taxon>Myxococcota</taxon>
        <taxon>Polyangia</taxon>
        <taxon>Nannocystales</taxon>
        <taxon>Nannocystaceae</taxon>
        <taxon>Enhygromyxa</taxon>
    </lineage>
</organism>
<evidence type="ECO:0000256" key="2">
    <source>
        <dbReference type="ARBA" id="ARBA00022448"/>
    </source>
</evidence>